<proteinExistence type="predicted"/>
<name>A0AAW3YZ17_9GAMM</name>
<dbReference type="InterPro" id="IPR017850">
    <property type="entry name" value="Alkaline_phosphatase_core_sf"/>
</dbReference>
<dbReference type="EMBL" id="JACXBF010000318">
    <property type="protein sequence ID" value="MBD2801483.1"/>
    <property type="molecule type" value="Genomic_DNA"/>
</dbReference>
<comment type="caution">
    <text evidence="2">The sequence shown here is derived from an EMBL/GenBank/DDBJ whole genome shotgun (WGS) entry which is preliminary data.</text>
</comment>
<dbReference type="RefSeq" id="WP_323869213.1">
    <property type="nucleotide sequence ID" value="NZ_JACXBF010000318.1"/>
</dbReference>
<dbReference type="GO" id="GO:0009395">
    <property type="term" value="P:phospholipid catabolic process"/>
    <property type="evidence" value="ECO:0007669"/>
    <property type="project" value="TreeGrafter"/>
</dbReference>
<protein>
    <recommendedName>
        <fullName evidence="3">Phospholipase C</fullName>
    </recommendedName>
</protein>
<dbReference type="InterPro" id="IPR007312">
    <property type="entry name" value="Phosphoesterase"/>
</dbReference>
<gene>
    <name evidence="2" type="ORF">ID854_13700</name>
</gene>
<organism evidence="2">
    <name type="scientific">Xenorhabdus szentirmaii</name>
    <dbReference type="NCBI Taxonomy" id="290112"/>
    <lineage>
        <taxon>Bacteria</taxon>
        <taxon>Pseudomonadati</taxon>
        <taxon>Pseudomonadota</taxon>
        <taxon>Gammaproteobacteria</taxon>
        <taxon>Enterobacterales</taxon>
        <taxon>Morganellaceae</taxon>
        <taxon>Xenorhabdus</taxon>
    </lineage>
</organism>
<evidence type="ECO:0000256" key="1">
    <source>
        <dbReference type="ARBA" id="ARBA00022801"/>
    </source>
</evidence>
<accession>A0AAW3YZ17</accession>
<dbReference type="PANTHER" id="PTHR31956">
    <property type="entry name" value="NON-SPECIFIC PHOSPHOLIPASE C4-RELATED"/>
    <property type="match status" value="1"/>
</dbReference>
<evidence type="ECO:0000313" key="2">
    <source>
        <dbReference type="EMBL" id="MBD2801483.1"/>
    </source>
</evidence>
<dbReference type="Pfam" id="PF04185">
    <property type="entry name" value="Phosphoesterase"/>
    <property type="match status" value="1"/>
</dbReference>
<reference evidence="2" key="2">
    <citation type="journal article" date="2024" name="Toxins">
        <title>Genome Sequence Analysis of Native Xenorhabdus Strains Isolated from Entomopathogenic Nematodes in Argentina.</title>
        <authorList>
            <person name="Palma L."/>
            <person name="Frizzo L."/>
            <person name="Kaiser S."/>
            <person name="Berry C."/>
            <person name="Caballero P."/>
            <person name="Bode H.B."/>
            <person name="Del Valle E.E."/>
        </authorList>
    </citation>
    <scope>NUCLEOTIDE SEQUENCE</scope>
    <source>
        <strain evidence="2">M</strain>
    </source>
</reference>
<dbReference type="Proteomes" id="UP001193920">
    <property type="component" value="Unassembled WGS sequence"/>
</dbReference>
<evidence type="ECO:0008006" key="3">
    <source>
        <dbReference type="Google" id="ProtNLM"/>
    </source>
</evidence>
<dbReference type="PANTHER" id="PTHR31956:SF1">
    <property type="entry name" value="NON-SPECIFIC PHOSPHOLIPASE C1"/>
    <property type="match status" value="1"/>
</dbReference>
<dbReference type="GO" id="GO:0042578">
    <property type="term" value="F:phosphoric ester hydrolase activity"/>
    <property type="evidence" value="ECO:0007669"/>
    <property type="project" value="UniProtKB-ARBA"/>
</dbReference>
<keyword evidence="1" id="KW-0378">Hydrolase</keyword>
<sequence length="384" mass="43462">MACRSHPSFNRDESGEKFYQTQYPGQNVNYPTADPDHSYTGVSQQLFDDFSDQWEHVQPIMPPFGFSAKEGQATPQTPDMKGFIKSYSSRGKEPYEIMGYYGTSLMEPLSSLAKQFAVYDAWFCSMPGPTDPNRAFSLTGSSFSQVSNFETGELYTNWPDAPRRPSVWDVLWTHGIKDWKLYYHATWGDLFYTHQLFLKGHIQEVDQNPDTYLGKMGDFWSDAKAGTLPAFSFIEPAWVGNSSDIVPNSCHPPSDMESGLKLVSDIYNALRQGPDFDHTLLVITFDEHGGIYDHVPPPLANNAYRNDTDCGFAFDLLGVRVPTVLISPWIDNATVFRSTQDGREYDSTSFIATLLRWQGIPASNWWLGDRIRAAIHHPACWLLL</sequence>
<reference evidence="2" key="1">
    <citation type="submission" date="2020-09" db="EMBL/GenBank/DDBJ databases">
        <authorList>
            <person name="Palma L."/>
            <person name="Caballero P."/>
            <person name="Berry C."/>
            <person name="Del Valle E."/>
        </authorList>
    </citation>
    <scope>NUCLEOTIDE SEQUENCE</scope>
    <source>
        <strain evidence="2">M</strain>
    </source>
</reference>
<dbReference type="AlphaFoldDB" id="A0AAW3YZ17"/>
<dbReference type="Gene3D" id="3.40.720.10">
    <property type="entry name" value="Alkaline Phosphatase, subunit A"/>
    <property type="match status" value="2"/>
</dbReference>